<dbReference type="GO" id="GO:0008408">
    <property type="term" value="F:3'-5' exonuclease activity"/>
    <property type="evidence" value="ECO:0007669"/>
    <property type="project" value="InterPro"/>
</dbReference>
<dbReference type="InterPro" id="IPR004365">
    <property type="entry name" value="NA-bd_OB_tRNA"/>
</dbReference>
<dbReference type="InterPro" id="IPR003141">
    <property type="entry name" value="Pol/His_phosphatase_N"/>
</dbReference>
<dbReference type="SMART" id="SM00481">
    <property type="entry name" value="POLIIIAc"/>
    <property type="match status" value="1"/>
</dbReference>
<comment type="caution">
    <text evidence="11">The sequence shown here is derived from an EMBL/GenBank/DDBJ whole genome shotgun (WGS) entry which is preliminary data.</text>
</comment>
<feature type="domain" description="Polymerase/histidinol phosphatase N-terminal" evidence="10">
    <location>
        <begin position="62"/>
        <end position="144"/>
    </location>
</feature>
<dbReference type="InterPro" id="IPR049821">
    <property type="entry name" value="PolIIIA_DnaE1_PHP"/>
</dbReference>
<dbReference type="NCBIfam" id="NF004226">
    <property type="entry name" value="PRK05673.1"/>
    <property type="match status" value="1"/>
</dbReference>
<dbReference type="GO" id="GO:0003887">
    <property type="term" value="F:DNA-directed DNA polymerase activity"/>
    <property type="evidence" value="ECO:0007669"/>
    <property type="project" value="UniProtKB-KW"/>
</dbReference>
<keyword evidence="6" id="KW-0548">Nucleotidyltransferase</keyword>
<dbReference type="CDD" id="cd04485">
    <property type="entry name" value="DnaE_OBF"/>
    <property type="match status" value="1"/>
</dbReference>
<keyword evidence="4" id="KW-0963">Cytoplasm</keyword>
<evidence type="ECO:0000256" key="6">
    <source>
        <dbReference type="ARBA" id="ARBA00022695"/>
    </source>
</evidence>
<dbReference type="Pfam" id="PF17657">
    <property type="entry name" value="DNA_pol3_finger"/>
    <property type="match status" value="1"/>
</dbReference>
<dbReference type="InterPro" id="IPR040982">
    <property type="entry name" value="DNA_pol3_finger"/>
</dbReference>
<name>A0A4R3N9L7_9GAMM</name>
<gene>
    <name evidence="11" type="ORF">EDC34_101425</name>
</gene>
<comment type="catalytic activity">
    <reaction evidence="9">
        <text>DNA(n) + a 2'-deoxyribonucleoside 5'-triphosphate = DNA(n+1) + diphosphate</text>
        <dbReference type="Rhea" id="RHEA:22508"/>
        <dbReference type="Rhea" id="RHEA-COMP:17339"/>
        <dbReference type="Rhea" id="RHEA-COMP:17340"/>
        <dbReference type="ChEBI" id="CHEBI:33019"/>
        <dbReference type="ChEBI" id="CHEBI:61560"/>
        <dbReference type="ChEBI" id="CHEBI:173112"/>
        <dbReference type="EC" id="2.7.7.7"/>
    </reaction>
</comment>
<dbReference type="GO" id="GO:0005737">
    <property type="term" value="C:cytoplasm"/>
    <property type="evidence" value="ECO:0007669"/>
    <property type="project" value="UniProtKB-SubCell"/>
</dbReference>
<evidence type="ECO:0000256" key="8">
    <source>
        <dbReference type="ARBA" id="ARBA00022932"/>
    </source>
</evidence>
<keyword evidence="8" id="KW-0239">DNA-directed DNA polymerase</keyword>
<dbReference type="EMBL" id="SMAP01000001">
    <property type="protein sequence ID" value="TCT26098.1"/>
    <property type="molecule type" value="Genomic_DNA"/>
</dbReference>
<keyword evidence="5" id="KW-0808">Transferase</keyword>
<keyword evidence="12" id="KW-1185">Reference proteome</keyword>
<evidence type="ECO:0000256" key="7">
    <source>
        <dbReference type="ARBA" id="ARBA00022705"/>
    </source>
</evidence>
<evidence type="ECO:0000256" key="1">
    <source>
        <dbReference type="ARBA" id="ARBA00004496"/>
    </source>
</evidence>
<dbReference type="Pfam" id="PF02811">
    <property type="entry name" value="PHP"/>
    <property type="match status" value="1"/>
</dbReference>
<evidence type="ECO:0000256" key="5">
    <source>
        <dbReference type="ARBA" id="ARBA00022679"/>
    </source>
</evidence>
<dbReference type="Gene3D" id="3.20.20.140">
    <property type="entry name" value="Metal-dependent hydrolases"/>
    <property type="match status" value="1"/>
</dbReference>
<dbReference type="Gene3D" id="1.10.10.1600">
    <property type="entry name" value="Bacterial DNA polymerase III alpha subunit, thumb domain"/>
    <property type="match status" value="1"/>
</dbReference>
<dbReference type="Pfam" id="PF14579">
    <property type="entry name" value="HHH_6"/>
    <property type="match status" value="1"/>
</dbReference>
<reference evidence="11 12" key="1">
    <citation type="submission" date="2019-03" db="EMBL/GenBank/DDBJ databases">
        <title>Genomic Encyclopedia of Type Strains, Phase IV (KMG-IV): sequencing the most valuable type-strain genomes for metagenomic binning, comparative biology and taxonomic classification.</title>
        <authorList>
            <person name="Goeker M."/>
        </authorList>
    </citation>
    <scope>NUCLEOTIDE SEQUENCE [LARGE SCALE GENOMIC DNA]</scope>
    <source>
        <strain evidence="11 12">DSM 13605</strain>
    </source>
</reference>
<accession>A0A4R3N9L7</accession>
<dbReference type="AlphaFoldDB" id="A0A4R3N9L7"/>
<organism evidence="11 12">
    <name type="scientific">Thermomonas haemolytica</name>
    <dbReference type="NCBI Taxonomy" id="141949"/>
    <lineage>
        <taxon>Bacteria</taxon>
        <taxon>Pseudomonadati</taxon>
        <taxon>Pseudomonadota</taxon>
        <taxon>Gammaproteobacteria</taxon>
        <taxon>Lysobacterales</taxon>
        <taxon>Lysobacteraceae</taxon>
        <taxon>Thermomonas</taxon>
    </lineage>
</organism>
<dbReference type="Pfam" id="PF01336">
    <property type="entry name" value="tRNA_anti-codon"/>
    <property type="match status" value="1"/>
</dbReference>
<comment type="subcellular location">
    <subcellularLocation>
        <location evidence="1">Cytoplasm</location>
    </subcellularLocation>
</comment>
<evidence type="ECO:0000313" key="11">
    <source>
        <dbReference type="EMBL" id="TCT26098.1"/>
    </source>
</evidence>
<keyword evidence="7" id="KW-0235">DNA replication</keyword>
<protein>
    <recommendedName>
        <fullName evidence="3">DNA polymerase III subunit alpha</fullName>
        <ecNumber evidence="2">2.7.7.7</ecNumber>
    </recommendedName>
</protein>
<dbReference type="InterPro" id="IPR004013">
    <property type="entry name" value="PHP_dom"/>
</dbReference>
<evidence type="ECO:0000256" key="9">
    <source>
        <dbReference type="ARBA" id="ARBA00049244"/>
    </source>
</evidence>
<dbReference type="NCBIfam" id="TIGR00594">
    <property type="entry name" value="polc"/>
    <property type="match status" value="1"/>
</dbReference>
<sequence>MTQPFNAEGVTRNTRLATGQAEATGPIPDALGMARLSSLARSAPAAYPAASIRDAAMPARFVHLHLHTEFSLADSTIRVPEKPDYARPEKAGDRPNLLSRALELRLPALAVTDRNNLFALVKFYKAAESVGIKPIAGADVLVADGGDAPSLLTLLCRDRSGYLSLSRLLSRAWLEGQRGDCVAIEPEWLRDDHAGLFAIAGRQSLAGRLATGGRHDLAEAQLAALRQVFGEDLHLELTRTGRDGEEVFNRFALHAAGKLGLPVVASNDVRFLDAAGFEAHEARVCIASGRTLDDPRRPREYSREQYLKSAEEMAALFVDVPDALDNTVALAQRCNLELRLGTYFLPAYPVPSDETLDSWIRKQAREGLEARLQKNPLAPGKTRADYEARLEFELDTICKMGFPGYFLIVADFIQWGKQQGIPIGPGRGSGAGSLVAWALQITDLDPLPYNLLFERFLNPERVSMPDFDIDFCMDRRDEVIEYVARKYGRDRVSQIITYGTMAAKAVLRDAGRALGFGYGMVDGIAKLIPNILGITLKDALGRGKGGMDGEMASPELIQRYQAEDDVRDLVDLALQLEDLTRNAGKHAGGVVIAPSPLSDFCPLFAEHDHGTLGKNPVTQFDKDDVEAVGLVKFDFLGLRTLTIIDWAVKAINARRAREGAEPIDISAIPLDDASVYRDIFANGNTGSVFQFESAGMRRALKDAKPDRFEDLIALNALYRPGPMEMIPSFVARKHGLEEFDYPDPRTKAMLQETYGIMVYQEQVMQMAQIVGGYSLGGADLLRRAMGKKIPAEMAKHREMFREGAAKNGVDAAKADEIFDLMEKFAGYGFNKSHAAAYSLVAYQTAWLKKHYPAEFMAATLSSDMDKTEKVVGFLDEARGLGLTVLPPDVNHSGFMFVATDPRTIRYGLGAVKGVGQGVCEAIVAAREDGGVFRDLLDFCQRVSAAGLNKRTLEALIHAGAMDALAVNRASLMLQLPEALKATEQMAKNREAGMFDMFGGGGGGSEIRVELPETTEWPLAQRLQGERDTLGFYLSGHPMDPYREDVQKLVGHDLSMLEALWDAGSRGNRPQEGRSWRPMVQTVVAGQVVGMRKRGDSQAFVQLEDGRGRIECGFFGEQWTQFAPLLTRDRILVVEGGLREDEFNGGFSLRATRCWDFAQICQQQAQRIAIRLDLRVAEALPRLEDVLTRHAGPTPVLLEATTAAGVGRLLLNGGRGLRLEPDLPGLLRSLPGVSAVNVQLARPWASA</sequence>
<dbReference type="PANTHER" id="PTHR32294:SF0">
    <property type="entry name" value="DNA POLYMERASE III SUBUNIT ALPHA"/>
    <property type="match status" value="1"/>
</dbReference>
<evidence type="ECO:0000313" key="12">
    <source>
        <dbReference type="Proteomes" id="UP000295414"/>
    </source>
</evidence>
<dbReference type="InterPro" id="IPR011708">
    <property type="entry name" value="DNA_pol3_alpha_NTPase_dom"/>
</dbReference>
<dbReference type="GO" id="GO:0006260">
    <property type="term" value="P:DNA replication"/>
    <property type="evidence" value="ECO:0007669"/>
    <property type="project" value="UniProtKB-KW"/>
</dbReference>
<dbReference type="Proteomes" id="UP000295414">
    <property type="component" value="Unassembled WGS sequence"/>
</dbReference>
<dbReference type="InterPro" id="IPR016195">
    <property type="entry name" value="Pol/histidinol_Pase-like"/>
</dbReference>
<dbReference type="Gene3D" id="1.10.150.870">
    <property type="match status" value="1"/>
</dbReference>
<dbReference type="InterPro" id="IPR029460">
    <property type="entry name" value="DNAPol_HHH"/>
</dbReference>
<evidence type="ECO:0000256" key="4">
    <source>
        <dbReference type="ARBA" id="ARBA00022490"/>
    </source>
</evidence>
<evidence type="ECO:0000256" key="2">
    <source>
        <dbReference type="ARBA" id="ARBA00012417"/>
    </source>
</evidence>
<dbReference type="GO" id="GO:0003676">
    <property type="term" value="F:nucleic acid binding"/>
    <property type="evidence" value="ECO:0007669"/>
    <property type="project" value="InterPro"/>
</dbReference>
<proteinExistence type="predicted"/>
<dbReference type="EC" id="2.7.7.7" evidence="2"/>
<dbReference type="PANTHER" id="PTHR32294">
    <property type="entry name" value="DNA POLYMERASE III SUBUNIT ALPHA"/>
    <property type="match status" value="1"/>
</dbReference>
<dbReference type="CDD" id="cd07433">
    <property type="entry name" value="PHP_PolIIIA_DnaE1"/>
    <property type="match status" value="1"/>
</dbReference>
<dbReference type="InterPro" id="IPR041931">
    <property type="entry name" value="DNA_pol3_alpha_thumb_dom"/>
</dbReference>
<dbReference type="InterPro" id="IPR004805">
    <property type="entry name" value="DnaE2/DnaE/PolC"/>
</dbReference>
<dbReference type="Pfam" id="PF07733">
    <property type="entry name" value="DNA_pol3_alpha"/>
    <property type="match status" value="1"/>
</dbReference>
<dbReference type="SUPFAM" id="SSF89550">
    <property type="entry name" value="PHP domain-like"/>
    <property type="match status" value="1"/>
</dbReference>
<evidence type="ECO:0000259" key="10">
    <source>
        <dbReference type="SMART" id="SM00481"/>
    </source>
</evidence>
<evidence type="ECO:0000256" key="3">
    <source>
        <dbReference type="ARBA" id="ARBA00019114"/>
    </source>
</evidence>